<reference evidence="1 2" key="1">
    <citation type="submission" date="2018-01" db="EMBL/GenBank/DDBJ databases">
        <title>Complete genome sequence of Flavivirga eckloniae ECD14 isolated from seaweed Ecklonia cava.</title>
        <authorList>
            <person name="Lee J.H."/>
            <person name="Baik K.S."/>
            <person name="Seong C.N."/>
        </authorList>
    </citation>
    <scope>NUCLEOTIDE SEQUENCE [LARGE SCALE GENOMIC DNA]</scope>
    <source>
        <strain evidence="1 2">ECD14</strain>
    </source>
</reference>
<gene>
    <name evidence="1" type="ORF">C1H87_18855</name>
</gene>
<dbReference type="Gene3D" id="2.170.130.10">
    <property type="entry name" value="TonB-dependent receptor, plug domain"/>
    <property type="match status" value="1"/>
</dbReference>
<dbReference type="KEGG" id="fek:C1H87_18855"/>
<organism evidence="1 2">
    <name type="scientific">Flavivirga eckloniae</name>
    <dbReference type="NCBI Taxonomy" id="1803846"/>
    <lineage>
        <taxon>Bacteria</taxon>
        <taxon>Pseudomonadati</taxon>
        <taxon>Bacteroidota</taxon>
        <taxon>Flavobacteriia</taxon>
        <taxon>Flavobacteriales</taxon>
        <taxon>Flavobacteriaceae</taxon>
        <taxon>Flavivirga</taxon>
    </lineage>
</organism>
<dbReference type="NCBIfam" id="TIGR04056">
    <property type="entry name" value="OMP_RagA_SusC"/>
    <property type="match status" value="1"/>
</dbReference>
<dbReference type="InterPro" id="IPR018247">
    <property type="entry name" value="EF_Hand_1_Ca_BS"/>
</dbReference>
<sequence length="1001" mass="111921">MLTINDFTMIKTKILYLILAGLFFVLPFQVNAQEESDLSMVSATISNRTGYVLKEVHIQAFNSKNRAVTNEDGSFSIRVENEDILIISHLGYEKAVVYVKEGNLESDTIVLKQWGTIEPQEDTNIALGSLPFERITGSVERITGEELNDFPTPFVREALAGRLSGLTTSYGDASTVTESFGNGIRGQEVGQLYVDGVPAVDIVLTPAEVDDVIVAKDYGSTFMFGTLGAPGALIVNTKRGLPGERLFRITSNTGVRTPAFLPSTMNAQDYARNYNIALSNDGFSPIYTQNDINDYATGNNPVRNPNNNYYEDFVNGISTYSHVTGDFSGGNEKVQYFSHLGYYTTNGIETVGEGRKSSRIRLNNNVQIQFGDAGVVNLGVGGSFNKRNEPKLSANDAFNTMYNYPANALPYKVNDTIFTSSREFSRNLLVDLAHSSIIEDIRRDAFARVGLDLNLDKVTKGLTLKTLVGMYVLNVLTDVIEPTPHTAEPIFTLENDGTYRVSGLRNFINGEDRFQFKKLADRVDRTQFINANLSYVRNFNDNHKVIADLFFNNQKLTGSTLAQNVIFRNIGARVNYMFNQKYVLEGKLLNAPIRQLSKDEKKKVNYDAGLAWLLHKESFLKNASWLNFLKLRGNFGVQSRPVSQFFISENLYKRTNAGGNFGVDGGQTGSTGTNRIFTASNLITPKQEYLSIGLDFQMFKSKINGQLNYFNIRNYDQIISPGNLFAFLPTAYLPLINYEDSRFRGIDGNISYSNKIGNLSYKIGVNATYGVNYTTLSNDTTYPIGEEQRNVIGNNEVIRGLKAIGIFQNEAEIASAPTQLFGDVKPGDIRYLDFNNDGLIDEKDYHEIGTPSRVDFGLNYMMQYKNWSMGIHADGKVGGSYIEQLNWNRKANDYTNELANSWPVSNSLPRLTTLTNTNNYRNSSFWLKKAGYLNLRSIMVAYSLPQALLKDLGVKEFSLSASTKNPFVISYSDQRFMPSRNKGYSQHPVLRTFELGVQVSF</sequence>
<proteinExistence type="predicted"/>
<name>A0A2K9PUC2_9FLAO</name>
<dbReference type="Proteomes" id="UP000235826">
    <property type="component" value="Chromosome"/>
</dbReference>
<dbReference type="SUPFAM" id="SSF56935">
    <property type="entry name" value="Porins"/>
    <property type="match status" value="1"/>
</dbReference>
<dbReference type="InterPro" id="IPR037066">
    <property type="entry name" value="Plug_dom_sf"/>
</dbReference>
<dbReference type="PROSITE" id="PS00018">
    <property type="entry name" value="EF_HAND_1"/>
    <property type="match status" value="1"/>
</dbReference>
<dbReference type="InterPro" id="IPR023996">
    <property type="entry name" value="TonB-dep_OMP_SusC/RagA"/>
</dbReference>
<protein>
    <recommendedName>
        <fullName evidence="3">SusC/RagA family TonB-linked outer membrane protein</fullName>
    </recommendedName>
</protein>
<dbReference type="SUPFAM" id="SSF49464">
    <property type="entry name" value="Carboxypeptidase regulatory domain-like"/>
    <property type="match status" value="1"/>
</dbReference>
<dbReference type="AlphaFoldDB" id="A0A2K9PUC2"/>
<accession>A0A2K9PUC2</accession>
<evidence type="ECO:0000313" key="2">
    <source>
        <dbReference type="Proteomes" id="UP000235826"/>
    </source>
</evidence>
<evidence type="ECO:0000313" key="1">
    <source>
        <dbReference type="EMBL" id="AUP80661.1"/>
    </source>
</evidence>
<dbReference type="EMBL" id="CP025791">
    <property type="protein sequence ID" value="AUP80661.1"/>
    <property type="molecule type" value="Genomic_DNA"/>
</dbReference>
<evidence type="ECO:0008006" key="3">
    <source>
        <dbReference type="Google" id="ProtNLM"/>
    </source>
</evidence>
<keyword evidence="2" id="KW-1185">Reference proteome</keyword>
<dbReference type="InterPro" id="IPR008969">
    <property type="entry name" value="CarboxyPept-like_regulatory"/>
</dbReference>